<dbReference type="InterPro" id="IPR000014">
    <property type="entry name" value="PAS"/>
</dbReference>
<evidence type="ECO:0000313" key="3">
    <source>
        <dbReference type="EMBL" id="NIJ52963.1"/>
    </source>
</evidence>
<dbReference type="SMART" id="SM00091">
    <property type="entry name" value="PAS"/>
    <property type="match status" value="1"/>
</dbReference>
<dbReference type="PANTHER" id="PTHR44757">
    <property type="entry name" value="DIGUANYLATE CYCLASE DGCP"/>
    <property type="match status" value="1"/>
</dbReference>
<dbReference type="InterPro" id="IPR000700">
    <property type="entry name" value="PAS-assoc_C"/>
</dbReference>
<comment type="caution">
    <text evidence="3">The sequence shown here is derived from an EMBL/GenBank/DDBJ whole genome shotgun (WGS) entry which is preliminary data.</text>
</comment>
<reference evidence="3 4" key="1">
    <citation type="submission" date="2020-03" db="EMBL/GenBank/DDBJ databases">
        <title>Genomic Encyclopedia of Type Strains, Phase IV (KMG-IV): sequencing the most valuable type-strain genomes for metagenomic binning, comparative biology and taxonomic classification.</title>
        <authorList>
            <person name="Goeker M."/>
        </authorList>
    </citation>
    <scope>NUCLEOTIDE SEQUENCE [LARGE SCALE GENOMIC DNA]</scope>
    <source>
        <strain evidence="3 4">DSM 102865</strain>
    </source>
</reference>
<dbReference type="NCBIfam" id="TIGR00229">
    <property type="entry name" value="sensory_box"/>
    <property type="match status" value="1"/>
</dbReference>
<dbReference type="Pfam" id="PF00989">
    <property type="entry name" value="PAS"/>
    <property type="match status" value="1"/>
</dbReference>
<feature type="domain" description="PAC" evidence="2">
    <location>
        <begin position="46"/>
        <end position="97"/>
    </location>
</feature>
<evidence type="ECO:0000259" key="1">
    <source>
        <dbReference type="PROSITE" id="PS50112"/>
    </source>
</evidence>
<dbReference type="PANTHER" id="PTHR44757:SF2">
    <property type="entry name" value="BIOFILM ARCHITECTURE MAINTENANCE PROTEIN MBAA"/>
    <property type="match status" value="1"/>
</dbReference>
<dbReference type="PROSITE" id="PS50113">
    <property type="entry name" value="PAC"/>
    <property type="match status" value="2"/>
</dbReference>
<evidence type="ECO:0000259" key="2">
    <source>
        <dbReference type="PROSITE" id="PS50113"/>
    </source>
</evidence>
<dbReference type="InterPro" id="IPR001610">
    <property type="entry name" value="PAC"/>
</dbReference>
<organism evidence="3 4">
    <name type="scientific">Dyadobacter arcticus</name>
    <dbReference type="NCBI Taxonomy" id="1078754"/>
    <lineage>
        <taxon>Bacteria</taxon>
        <taxon>Pseudomonadati</taxon>
        <taxon>Bacteroidota</taxon>
        <taxon>Cytophagia</taxon>
        <taxon>Cytophagales</taxon>
        <taxon>Spirosomataceae</taxon>
        <taxon>Dyadobacter</taxon>
    </lineage>
</organism>
<dbReference type="Proteomes" id="UP001179181">
    <property type="component" value="Unassembled WGS sequence"/>
</dbReference>
<dbReference type="RefSeq" id="WP_167269748.1">
    <property type="nucleotide sequence ID" value="NZ_JAASQJ010000002.1"/>
</dbReference>
<evidence type="ECO:0000313" key="4">
    <source>
        <dbReference type="Proteomes" id="UP001179181"/>
    </source>
</evidence>
<dbReference type="CDD" id="cd00130">
    <property type="entry name" value="PAS"/>
    <property type="match status" value="1"/>
</dbReference>
<gene>
    <name evidence="3" type="ORF">FHS68_002133</name>
</gene>
<feature type="domain" description="PAC" evidence="2">
    <location>
        <begin position="184"/>
        <end position="239"/>
    </location>
</feature>
<dbReference type="InterPro" id="IPR052155">
    <property type="entry name" value="Biofilm_reg_signaling"/>
</dbReference>
<keyword evidence="4" id="KW-1185">Reference proteome</keyword>
<dbReference type="SMART" id="SM00086">
    <property type="entry name" value="PAC"/>
    <property type="match status" value="2"/>
</dbReference>
<dbReference type="InterPro" id="IPR013767">
    <property type="entry name" value="PAS_fold"/>
</dbReference>
<sequence>MTRDIHEVEDGFVPNLKAAIDFYKEGESKNKIVTAFEQAVAGEGDYNVEVELITGKGRSIWVRAIGHAEFDNGKCKRLYGTFQDIDEKKRIELEVSDSRNMLDNVLNSASEVSIIATDRNGVITVFNKGAEKLLRYSPEDVVGKASLAVFHLESEIANQSNQLSSQYGIPVTGFRTFVHKTELESSEIREWTYKTKYGIQIPVSLVVTVIRNYHNEIIGYLGVATDLSARRKVEQELKEERARLMAFVEHAPAAVAMLDNDIHSIRPTSFRMGGWCPLEAGIDQFVK</sequence>
<feature type="domain" description="PAS" evidence="1">
    <location>
        <begin position="98"/>
        <end position="154"/>
    </location>
</feature>
<protein>
    <submittedName>
        <fullName evidence="3">PAS domain S-box-containing protein</fullName>
    </submittedName>
</protein>
<dbReference type="Gene3D" id="3.30.450.20">
    <property type="entry name" value="PAS domain"/>
    <property type="match status" value="2"/>
</dbReference>
<dbReference type="PROSITE" id="PS50112">
    <property type="entry name" value="PAS"/>
    <property type="match status" value="1"/>
</dbReference>
<dbReference type="InterPro" id="IPR035965">
    <property type="entry name" value="PAS-like_dom_sf"/>
</dbReference>
<name>A0ABX0UKG3_9BACT</name>
<accession>A0ABX0UKG3</accession>
<dbReference type="EMBL" id="JAASQJ010000002">
    <property type="protein sequence ID" value="NIJ52963.1"/>
    <property type="molecule type" value="Genomic_DNA"/>
</dbReference>
<dbReference type="SUPFAM" id="SSF55785">
    <property type="entry name" value="PYP-like sensor domain (PAS domain)"/>
    <property type="match status" value="2"/>
</dbReference>
<proteinExistence type="predicted"/>